<dbReference type="EMBL" id="LBIA02000001">
    <property type="protein sequence ID" value="TKT72982.1"/>
    <property type="molecule type" value="Genomic_DNA"/>
</dbReference>
<comment type="caution">
    <text evidence="2">The sequence shown here is derived from an EMBL/GenBank/DDBJ whole genome shotgun (WGS) entry which is preliminary data.</text>
</comment>
<proteinExistence type="predicted"/>
<evidence type="ECO:0000256" key="1">
    <source>
        <dbReference type="SAM" id="Phobius"/>
    </source>
</evidence>
<keyword evidence="1" id="KW-0812">Transmembrane</keyword>
<accession>A0A4U6BR52</accession>
<reference evidence="2" key="1">
    <citation type="submission" date="2019-04" db="EMBL/GenBank/DDBJ databases">
        <title>Whole genome sequencing of cave bacteria.</title>
        <authorList>
            <person name="Gan H.M."/>
            <person name="Barton H."/>
            <person name="Savka M.A."/>
        </authorList>
    </citation>
    <scope>NUCLEOTIDE SEQUENCE [LARGE SCALE GENOMIC DNA]</scope>
    <source>
        <strain evidence="2">LC387</strain>
    </source>
</reference>
<dbReference type="STRING" id="211460.YH63_02045"/>
<protein>
    <submittedName>
        <fullName evidence="2">Uncharacterized protein</fullName>
    </submittedName>
</protein>
<sequence length="86" mass="8784">MSATCSGAPNGRPLRRNASAFRAAEWLSLAAAPTFAIMALLTGVPGAGAPAILCAHDASPLSGMAAMYGLMSAFHLTPWLKLISGR</sequence>
<keyword evidence="1" id="KW-1133">Transmembrane helix</keyword>
<gene>
    <name evidence="2" type="ORF">YH63_016995</name>
</gene>
<feature type="transmembrane region" description="Helical" evidence="1">
    <location>
        <begin position="20"/>
        <end position="41"/>
    </location>
</feature>
<dbReference type="AlphaFoldDB" id="A0A4U6BR52"/>
<organism evidence="2 3">
    <name type="scientific">Afipia massiliensis</name>
    <dbReference type="NCBI Taxonomy" id="211460"/>
    <lineage>
        <taxon>Bacteria</taxon>
        <taxon>Pseudomonadati</taxon>
        <taxon>Pseudomonadota</taxon>
        <taxon>Alphaproteobacteria</taxon>
        <taxon>Hyphomicrobiales</taxon>
        <taxon>Nitrobacteraceae</taxon>
        <taxon>Afipia</taxon>
    </lineage>
</organism>
<dbReference type="RefSeq" id="WP_046826584.1">
    <property type="nucleotide sequence ID" value="NZ_LBIA02000001.1"/>
</dbReference>
<dbReference type="Proteomes" id="UP000034832">
    <property type="component" value="Unassembled WGS sequence"/>
</dbReference>
<dbReference type="OrthoDB" id="7777996at2"/>
<keyword evidence="1" id="KW-0472">Membrane</keyword>
<feature type="transmembrane region" description="Helical" evidence="1">
    <location>
        <begin position="61"/>
        <end position="80"/>
    </location>
</feature>
<name>A0A4U6BR52_9BRAD</name>
<evidence type="ECO:0000313" key="3">
    <source>
        <dbReference type="Proteomes" id="UP000034832"/>
    </source>
</evidence>
<keyword evidence="3" id="KW-1185">Reference proteome</keyword>
<evidence type="ECO:0000313" key="2">
    <source>
        <dbReference type="EMBL" id="TKT72982.1"/>
    </source>
</evidence>